<accession>A0A6C0HDL9</accession>
<reference evidence="2" key="1">
    <citation type="journal article" date="2020" name="Nature">
        <title>Giant virus diversity and host interactions through global metagenomics.</title>
        <authorList>
            <person name="Schulz F."/>
            <person name="Roux S."/>
            <person name="Paez-Espino D."/>
            <person name="Jungbluth S."/>
            <person name="Walsh D.A."/>
            <person name="Denef V.J."/>
            <person name="McMahon K.D."/>
            <person name="Konstantinidis K.T."/>
            <person name="Eloe-Fadrosh E.A."/>
            <person name="Kyrpides N.C."/>
            <person name="Woyke T."/>
        </authorList>
    </citation>
    <scope>NUCLEOTIDE SEQUENCE</scope>
    <source>
        <strain evidence="2">GVMAG-M-3300023179-92</strain>
    </source>
</reference>
<name>A0A6C0HDL9_9ZZZZ</name>
<keyword evidence="1" id="KW-0472">Membrane</keyword>
<feature type="transmembrane region" description="Helical" evidence="1">
    <location>
        <begin position="38"/>
        <end position="61"/>
    </location>
</feature>
<evidence type="ECO:0000256" key="1">
    <source>
        <dbReference type="SAM" id="Phobius"/>
    </source>
</evidence>
<organism evidence="2">
    <name type="scientific">viral metagenome</name>
    <dbReference type="NCBI Taxonomy" id="1070528"/>
    <lineage>
        <taxon>unclassified sequences</taxon>
        <taxon>metagenomes</taxon>
        <taxon>organismal metagenomes</taxon>
    </lineage>
</organism>
<dbReference type="AlphaFoldDB" id="A0A6C0HDL9"/>
<sequence length="107" mass="12411">MLIEAIRKRLDDYDKIKKYYTENKNTCNTEMDVAVRTAVMSIVILLFLYTVLFVMTIFYAFKCANTLKWPVYVPLLLLLLSFIPLYGGYFMIGIVIYGMMNCGGFCN</sequence>
<evidence type="ECO:0000313" key="2">
    <source>
        <dbReference type="EMBL" id="QHT78534.1"/>
    </source>
</evidence>
<feature type="transmembrane region" description="Helical" evidence="1">
    <location>
        <begin position="73"/>
        <end position="100"/>
    </location>
</feature>
<keyword evidence="1" id="KW-1133">Transmembrane helix</keyword>
<protein>
    <recommendedName>
        <fullName evidence="3">Transmembrane protein</fullName>
    </recommendedName>
</protein>
<evidence type="ECO:0008006" key="3">
    <source>
        <dbReference type="Google" id="ProtNLM"/>
    </source>
</evidence>
<proteinExistence type="predicted"/>
<dbReference type="EMBL" id="MN739934">
    <property type="protein sequence ID" value="QHT78534.1"/>
    <property type="molecule type" value="Genomic_DNA"/>
</dbReference>
<keyword evidence="1" id="KW-0812">Transmembrane</keyword>